<dbReference type="Proteomes" id="UP000229362">
    <property type="component" value="Unassembled WGS sequence"/>
</dbReference>
<dbReference type="EMBL" id="PFBZ01000184">
    <property type="protein sequence ID" value="PIT86238.1"/>
    <property type="molecule type" value="Genomic_DNA"/>
</dbReference>
<sequence>MKQFALTNRVPGDTVRVITTSRVSATKRIKEMVAAVALLTERGVNVHLTIVGAPATTADESYFRHLKSESGNTVSFTGAVLHEKLPELLARAEVFLNLSATESMDKAVLEALATSMPVVTSNPAFREMLLPYGLFLEQLSPESVADTIARARATDISPLVIQVRLDHSLTGLVSKILGILSI</sequence>
<reference evidence="3" key="1">
    <citation type="submission" date="2017-09" db="EMBL/GenBank/DDBJ databases">
        <title>Depth-based differentiation of microbial function through sediment-hosted aquifers and enrichment of novel symbionts in the deep terrestrial subsurface.</title>
        <authorList>
            <person name="Probst A.J."/>
            <person name="Ladd B."/>
            <person name="Jarett J.K."/>
            <person name="Geller-Mcgrath D.E."/>
            <person name="Sieber C.M.K."/>
            <person name="Emerson J.B."/>
            <person name="Anantharaman K."/>
            <person name="Thomas B.C."/>
            <person name="Malmstrom R."/>
            <person name="Stieglmeier M."/>
            <person name="Klingl A."/>
            <person name="Woyke T."/>
            <person name="Ryan C.M."/>
            <person name="Banfield J.F."/>
        </authorList>
    </citation>
    <scope>NUCLEOTIDE SEQUENCE [LARGE SCALE GENOMIC DNA]</scope>
</reference>
<dbReference type="AlphaFoldDB" id="A0A2M6W0F2"/>
<organism evidence="2 3">
    <name type="scientific">Candidatus Magasanikbacteria bacterium CG10_big_fil_rev_8_21_14_0_10_43_6</name>
    <dbReference type="NCBI Taxonomy" id="1974650"/>
    <lineage>
        <taxon>Bacteria</taxon>
        <taxon>Candidatus Magasanikiibacteriota</taxon>
    </lineage>
</organism>
<gene>
    <name evidence="2" type="ORF">COU33_04270</name>
</gene>
<proteinExistence type="predicted"/>
<name>A0A2M6W0F2_9BACT</name>
<evidence type="ECO:0000256" key="1">
    <source>
        <dbReference type="ARBA" id="ARBA00022679"/>
    </source>
</evidence>
<accession>A0A2M6W0F2</accession>
<dbReference type="SUPFAM" id="SSF53756">
    <property type="entry name" value="UDP-Glycosyltransferase/glycogen phosphorylase"/>
    <property type="match status" value="1"/>
</dbReference>
<dbReference type="Pfam" id="PF13692">
    <property type="entry name" value="Glyco_trans_1_4"/>
    <property type="match status" value="1"/>
</dbReference>
<evidence type="ECO:0000313" key="3">
    <source>
        <dbReference type="Proteomes" id="UP000229362"/>
    </source>
</evidence>
<dbReference type="CDD" id="cd03801">
    <property type="entry name" value="GT4_PimA-like"/>
    <property type="match status" value="1"/>
</dbReference>
<evidence type="ECO:0008006" key="4">
    <source>
        <dbReference type="Google" id="ProtNLM"/>
    </source>
</evidence>
<dbReference type="PANTHER" id="PTHR46401">
    <property type="entry name" value="GLYCOSYLTRANSFERASE WBBK-RELATED"/>
    <property type="match status" value="1"/>
</dbReference>
<dbReference type="Gene3D" id="3.40.50.2000">
    <property type="entry name" value="Glycogen Phosphorylase B"/>
    <property type="match status" value="1"/>
</dbReference>
<dbReference type="GO" id="GO:0016757">
    <property type="term" value="F:glycosyltransferase activity"/>
    <property type="evidence" value="ECO:0007669"/>
    <property type="project" value="TreeGrafter"/>
</dbReference>
<protein>
    <recommendedName>
        <fullName evidence="4">Glycosyl transferase family 1 domain-containing protein</fullName>
    </recommendedName>
</protein>
<keyword evidence="1" id="KW-0808">Transferase</keyword>
<evidence type="ECO:0000313" key="2">
    <source>
        <dbReference type="EMBL" id="PIT86238.1"/>
    </source>
</evidence>
<dbReference type="PANTHER" id="PTHR46401:SF2">
    <property type="entry name" value="GLYCOSYLTRANSFERASE WBBK-RELATED"/>
    <property type="match status" value="1"/>
</dbReference>
<dbReference type="GO" id="GO:0009103">
    <property type="term" value="P:lipopolysaccharide biosynthetic process"/>
    <property type="evidence" value="ECO:0007669"/>
    <property type="project" value="TreeGrafter"/>
</dbReference>
<comment type="caution">
    <text evidence="2">The sequence shown here is derived from an EMBL/GenBank/DDBJ whole genome shotgun (WGS) entry which is preliminary data.</text>
</comment>